<dbReference type="STRING" id="857566.A0A1E3PS43"/>
<keyword evidence="3" id="KW-1185">Reference proteome</keyword>
<gene>
    <name evidence="2" type="ORF">NADFUDRAFT_44856</name>
</gene>
<feature type="compositionally biased region" description="Acidic residues" evidence="1">
    <location>
        <begin position="196"/>
        <end position="206"/>
    </location>
</feature>
<dbReference type="PANTHER" id="PTHR37781:SF1">
    <property type="entry name" value="ADR380WP"/>
    <property type="match status" value="1"/>
</dbReference>
<name>A0A1E3PS43_9ASCO</name>
<evidence type="ECO:0000256" key="1">
    <source>
        <dbReference type="SAM" id="MobiDB-lite"/>
    </source>
</evidence>
<dbReference type="AlphaFoldDB" id="A0A1E3PS43"/>
<evidence type="ECO:0000313" key="2">
    <source>
        <dbReference type="EMBL" id="ODQ68239.1"/>
    </source>
</evidence>
<dbReference type="InterPro" id="IPR031349">
    <property type="entry name" value="Tfb6"/>
</dbReference>
<dbReference type="Pfam" id="PF17110">
    <property type="entry name" value="TFB6"/>
    <property type="match status" value="1"/>
</dbReference>
<protein>
    <submittedName>
        <fullName evidence="2">Uncharacterized protein</fullName>
    </submittedName>
</protein>
<dbReference type="PANTHER" id="PTHR37781">
    <property type="entry name" value="TFIIH COMPLEX SUBUNIT"/>
    <property type="match status" value="1"/>
</dbReference>
<dbReference type="EMBL" id="KV454406">
    <property type="protein sequence ID" value="ODQ68239.1"/>
    <property type="molecule type" value="Genomic_DNA"/>
</dbReference>
<feature type="region of interest" description="Disordered" evidence="1">
    <location>
        <begin position="180"/>
        <end position="214"/>
    </location>
</feature>
<proteinExistence type="predicted"/>
<dbReference type="OrthoDB" id="2567806at2759"/>
<dbReference type="GO" id="GO:0005675">
    <property type="term" value="C:transcription factor TFIIH holo complex"/>
    <property type="evidence" value="ECO:0007669"/>
    <property type="project" value="TreeGrafter"/>
</dbReference>
<evidence type="ECO:0000313" key="3">
    <source>
        <dbReference type="Proteomes" id="UP000095009"/>
    </source>
</evidence>
<sequence length="234" mass="27321">MSNSKNEKHGLSSYQQTKFLNYVDNGLMRVQRRWVRRIADIGSTGTPLPEGIEISDVQGYKDILELLNDLRALVDFVWYSITKENFQYMFGQEEYLLKILDDLGEYIHEFPIRQFQDQKDPQAVQVFEFLKEMDKKFCQLIDHKAINLTVRVRLESIADRSRESIFTWIGFSTNERRAKTNGLNTQKATREGGPDVSEDDMDDDESSSTSSPENIYWKDSNEVFVGVLERFEFV</sequence>
<dbReference type="Proteomes" id="UP000095009">
    <property type="component" value="Unassembled WGS sequence"/>
</dbReference>
<reference evidence="2 3" key="1">
    <citation type="journal article" date="2016" name="Proc. Natl. Acad. Sci. U.S.A.">
        <title>Comparative genomics of biotechnologically important yeasts.</title>
        <authorList>
            <person name="Riley R."/>
            <person name="Haridas S."/>
            <person name="Wolfe K.H."/>
            <person name="Lopes M.R."/>
            <person name="Hittinger C.T."/>
            <person name="Goeker M."/>
            <person name="Salamov A.A."/>
            <person name="Wisecaver J.H."/>
            <person name="Long T.M."/>
            <person name="Calvey C.H."/>
            <person name="Aerts A.L."/>
            <person name="Barry K.W."/>
            <person name="Choi C."/>
            <person name="Clum A."/>
            <person name="Coughlan A.Y."/>
            <person name="Deshpande S."/>
            <person name="Douglass A.P."/>
            <person name="Hanson S.J."/>
            <person name="Klenk H.-P."/>
            <person name="LaButti K.M."/>
            <person name="Lapidus A."/>
            <person name="Lindquist E.A."/>
            <person name="Lipzen A.M."/>
            <person name="Meier-Kolthoff J.P."/>
            <person name="Ohm R.A."/>
            <person name="Otillar R.P."/>
            <person name="Pangilinan J.L."/>
            <person name="Peng Y."/>
            <person name="Rokas A."/>
            <person name="Rosa C.A."/>
            <person name="Scheuner C."/>
            <person name="Sibirny A.A."/>
            <person name="Slot J.C."/>
            <person name="Stielow J.B."/>
            <person name="Sun H."/>
            <person name="Kurtzman C.P."/>
            <person name="Blackwell M."/>
            <person name="Grigoriev I.V."/>
            <person name="Jeffries T.W."/>
        </authorList>
    </citation>
    <scope>NUCLEOTIDE SEQUENCE [LARGE SCALE GENOMIC DNA]</scope>
    <source>
        <strain evidence="2 3">DSM 6958</strain>
    </source>
</reference>
<accession>A0A1E3PS43</accession>
<organism evidence="2 3">
    <name type="scientific">Nadsonia fulvescens var. elongata DSM 6958</name>
    <dbReference type="NCBI Taxonomy" id="857566"/>
    <lineage>
        <taxon>Eukaryota</taxon>
        <taxon>Fungi</taxon>
        <taxon>Dikarya</taxon>
        <taxon>Ascomycota</taxon>
        <taxon>Saccharomycotina</taxon>
        <taxon>Dipodascomycetes</taxon>
        <taxon>Dipodascales</taxon>
        <taxon>Dipodascales incertae sedis</taxon>
        <taxon>Nadsonia</taxon>
    </lineage>
</organism>